<gene>
    <name evidence="3" type="ORF">MNAN1_000238</name>
</gene>
<feature type="compositionally biased region" description="Polar residues" evidence="2">
    <location>
        <begin position="380"/>
        <end position="393"/>
    </location>
</feature>
<evidence type="ECO:0000256" key="2">
    <source>
        <dbReference type="SAM" id="MobiDB-lite"/>
    </source>
</evidence>
<evidence type="ECO:0000313" key="4">
    <source>
        <dbReference type="Proteomes" id="UP001213623"/>
    </source>
</evidence>
<reference evidence="3" key="1">
    <citation type="submission" date="2023-03" db="EMBL/GenBank/DDBJ databases">
        <title>Mating type loci evolution in Malassezia.</title>
        <authorList>
            <person name="Coelho M.A."/>
        </authorList>
    </citation>
    <scope>NUCLEOTIDE SEQUENCE</scope>
    <source>
        <strain evidence="3">CBS 9557</strain>
    </source>
</reference>
<sequence>MPGCNEEAVRALFAEHGGDTLQAKDLIHVVESYEKQCGAPVVAAPIALQMSAFASHNGALPVSIDEFLGMVRSLEQEADSSMDTSMPSLVEQDEDSPDTTLEVGLESPMKHKSAYASHARAQLDRTAAQGSLTSAHSDSDVSGVSVRSRLIRKLARVSEQLERLQSEHDALTVDKAQGDADRSALQRQVKMLQQELRVVRDHAQQLEDQLHHREETLTALRHERSSQARTIQTLNARVGQFSQIQKEQEVDAAKHESELEQARASCRAYVLQVRELQETCQSQRQAMERLEASINALESVYVDADRLQEEVDASRQVRERLEWELQALRQQTGESISVLARDLDPLGEWTVTEAPEEVAAPCSLPSPAPSPAPKEAPTAQDDSPSLSAPSFTESHAGGPLDFPPPRRLCMQAGSYSHMGSC</sequence>
<accession>A0AAF0EIH4</accession>
<evidence type="ECO:0000313" key="3">
    <source>
        <dbReference type="EMBL" id="WFD25271.1"/>
    </source>
</evidence>
<protein>
    <submittedName>
        <fullName evidence="3">Uncharacterized protein</fullName>
    </submittedName>
</protein>
<proteinExistence type="predicted"/>
<feature type="region of interest" description="Disordered" evidence="2">
    <location>
        <begin position="356"/>
        <end position="407"/>
    </location>
</feature>
<keyword evidence="4" id="KW-1185">Reference proteome</keyword>
<feature type="region of interest" description="Disordered" evidence="2">
    <location>
        <begin position="76"/>
        <end position="121"/>
    </location>
</feature>
<evidence type="ECO:0000256" key="1">
    <source>
        <dbReference type="SAM" id="Coils"/>
    </source>
</evidence>
<organism evidence="3 4">
    <name type="scientific">Malassezia nana</name>
    <dbReference type="NCBI Taxonomy" id="180528"/>
    <lineage>
        <taxon>Eukaryota</taxon>
        <taxon>Fungi</taxon>
        <taxon>Dikarya</taxon>
        <taxon>Basidiomycota</taxon>
        <taxon>Ustilaginomycotina</taxon>
        <taxon>Malasseziomycetes</taxon>
        <taxon>Malasseziales</taxon>
        <taxon>Malasseziaceae</taxon>
        <taxon>Malassezia</taxon>
    </lineage>
</organism>
<name>A0AAF0EIH4_9BASI</name>
<keyword evidence="1" id="KW-0175">Coiled coil</keyword>
<feature type="coiled-coil region" evidence="1">
    <location>
        <begin position="147"/>
        <end position="331"/>
    </location>
</feature>
<feature type="compositionally biased region" description="Pro residues" evidence="2">
    <location>
        <begin position="364"/>
        <end position="374"/>
    </location>
</feature>
<dbReference type="Proteomes" id="UP001213623">
    <property type="component" value="Chromosome 1"/>
</dbReference>
<dbReference type="AlphaFoldDB" id="A0AAF0EIH4"/>
<dbReference type="EMBL" id="CP119892">
    <property type="protein sequence ID" value="WFD25271.1"/>
    <property type="molecule type" value="Genomic_DNA"/>
</dbReference>